<proteinExistence type="predicted"/>
<comment type="caution">
    <text evidence="1">The sequence shown here is derived from an EMBL/GenBank/DDBJ whole genome shotgun (WGS) entry which is preliminary data.</text>
</comment>
<accession>A0ABM8W103</accession>
<evidence type="ECO:0000313" key="2">
    <source>
        <dbReference type="Proteomes" id="UP000789901"/>
    </source>
</evidence>
<protein>
    <submittedName>
        <fullName evidence="1">27783_t:CDS:1</fullName>
    </submittedName>
</protein>
<reference evidence="1 2" key="1">
    <citation type="submission" date="2021-06" db="EMBL/GenBank/DDBJ databases">
        <authorList>
            <person name="Kallberg Y."/>
            <person name="Tangrot J."/>
            <person name="Rosling A."/>
        </authorList>
    </citation>
    <scope>NUCLEOTIDE SEQUENCE [LARGE SCALE GENOMIC DNA]</scope>
    <source>
        <strain evidence="1 2">120-4 pot B 10/14</strain>
    </source>
</reference>
<gene>
    <name evidence="1" type="ORF">GMARGA_LOCUS2016</name>
</gene>
<keyword evidence="2" id="KW-1185">Reference proteome</keyword>
<evidence type="ECO:0000313" key="1">
    <source>
        <dbReference type="EMBL" id="CAG8497190.1"/>
    </source>
</evidence>
<sequence>IISLDTNPDIKVEISASHMKYVSTINNNLNEIDDIMEELEGLPKKSEIDILSEGEEDKKIGVSNKSGIMWINEVVNIDFHQKFYNAFNDNFSNAIMPGDYFCCEFKAIANAQTNLFLRLDPIKPFEFSIKKFSNSYMPTVATILQLSKL</sequence>
<feature type="non-terminal residue" evidence="1">
    <location>
        <position position="1"/>
    </location>
</feature>
<dbReference type="Proteomes" id="UP000789901">
    <property type="component" value="Unassembled WGS sequence"/>
</dbReference>
<name>A0ABM8W103_GIGMA</name>
<organism evidence="1 2">
    <name type="scientific">Gigaspora margarita</name>
    <dbReference type="NCBI Taxonomy" id="4874"/>
    <lineage>
        <taxon>Eukaryota</taxon>
        <taxon>Fungi</taxon>
        <taxon>Fungi incertae sedis</taxon>
        <taxon>Mucoromycota</taxon>
        <taxon>Glomeromycotina</taxon>
        <taxon>Glomeromycetes</taxon>
        <taxon>Diversisporales</taxon>
        <taxon>Gigasporaceae</taxon>
        <taxon>Gigaspora</taxon>
    </lineage>
</organism>
<dbReference type="EMBL" id="CAJVQB010000592">
    <property type="protein sequence ID" value="CAG8497190.1"/>
    <property type="molecule type" value="Genomic_DNA"/>
</dbReference>